<dbReference type="Proteomes" id="UP001230005">
    <property type="component" value="Unassembled WGS sequence"/>
</dbReference>
<dbReference type="InterPro" id="IPR028978">
    <property type="entry name" value="Chorismate_lyase_/UTRA_dom_sf"/>
</dbReference>
<dbReference type="PROSITE" id="PS50949">
    <property type="entry name" value="HTH_GNTR"/>
    <property type="match status" value="1"/>
</dbReference>
<comment type="caution">
    <text evidence="5">The sequence shown here is derived from an EMBL/GenBank/DDBJ whole genome shotgun (WGS) entry which is preliminary data.</text>
</comment>
<evidence type="ECO:0000313" key="6">
    <source>
        <dbReference type="Proteomes" id="UP001230005"/>
    </source>
</evidence>
<dbReference type="Gene3D" id="3.40.1410.10">
    <property type="entry name" value="Chorismate lyase-like"/>
    <property type="match status" value="1"/>
</dbReference>
<keyword evidence="3" id="KW-0804">Transcription</keyword>
<gene>
    <name evidence="5" type="ORF">J2S74_003482</name>
</gene>
<dbReference type="Pfam" id="PF07702">
    <property type="entry name" value="UTRA"/>
    <property type="match status" value="1"/>
</dbReference>
<evidence type="ECO:0000259" key="4">
    <source>
        <dbReference type="PROSITE" id="PS50949"/>
    </source>
</evidence>
<dbReference type="CDD" id="cd07377">
    <property type="entry name" value="WHTH_GntR"/>
    <property type="match status" value="1"/>
</dbReference>
<dbReference type="SMART" id="SM00345">
    <property type="entry name" value="HTH_GNTR"/>
    <property type="match status" value="1"/>
</dbReference>
<accession>A0ABT9ZXX0</accession>
<dbReference type="PANTHER" id="PTHR44846:SF1">
    <property type="entry name" value="MANNOSYL-D-GLYCERATE TRANSPORT_METABOLISM SYSTEM REPRESSOR MNGR-RELATED"/>
    <property type="match status" value="1"/>
</dbReference>
<dbReference type="PANTHER" id="PTHR44846">
    <property type="entry name" value="MANNOSYL-D-GLYCERATE TRANSPORT/METABOLISM SYSTEM REPRESSOR MNGR-RELATED"/>
    <property type="match status" value="1"/>
</dbReference>
<organism evidence="5 6">
    <name type="scientific">Evansella vedderi</name>
    <dbReference type="NCBI Taxonomy" id="38282"/>
    <lineage>
        <taxon>Bacteria</taxon>
        <taxon>Bacillati</taxon>
        <taxon>Bacillota</taxon>
        <taxon>Bacilli</taxon>
        <taxon>Bacillales</taxon>
        <taxon>Bacillaceae</taxon>
        <taxon>Evansella</taxon>
    </lineage>
</organism>
<evidence type="ECO:0000313" key="5">
    <source>
        <dbReference type="EMBL" id="MDQ0256083.1"/>
    </source>
</evidence>
<protein>
    <submittedName>
        <fullName evidence="5">GntR family transcriptional regulator</fullName>
    </submittedName>
</protein>
<keyword evidence="6" id="KW-1185">Reference proteome</keyword>
<dbReference type="InterPro" id="IPR050679">
    <property type="entry name" value="Bact_HTH_transcr_reg"/>
</dbReference>
<feature type="domain" description="HTH gntR-type" evidence="4">
    <location>
        <begin position="2"/>
        <end position="70"/>
    </location>
</feature>
<dbReference type="Pfam" id="PF00392">
    <property type="entry name" value="GntR"/>
    <property type="match status" value="1"/>
</dbReference>
<dbReference type="InterPro" id="IPR000524">
    <property type="entry name" value="Tscrpt_reg_HTH_GntR"/>
</dbReference>
<reference evidence="5 6" key="1">
    <citation type="submission" date="2023-07" db="EMBL/GenBank/DDBJ databases">
        <title>Genomic Encyclopedia of Type Strains, Phase IV (KMG-IV): sequencing the most valuable type-strain genomes for metagenomic binning, comparative biology and taxonomic classification.</title>
        <authorList>
            <person name="Goeker M."/>
        </authorList>
    </citation>
    <scope>NUCLEOTIDE SEQUENCE [LARGE SCALE GENOMIC DNA]</scope>
    <source>
        <strain evidence="5 6">DSM 9768</strain>
    </source>
</reference>
<dbReference type="SUPFAM" id="SSF46785">
    <property type="entry name" value="Winged helix' DNA-binding domain"/>
    <property type="match status" value="1"/>
</dbReference>
<evidence type="ECO:0000256" key="3">
    <source>
        <dbReference type="ARBA" id="ARBA00023163"/>
    </source>
</evidence>
<sequence>MEPLHSYIKNEIIEMINKGELLPNTQLPTEAELCNRYNVSRTTVRNALQQLTAEGYIYRIQGRGTFVSNNKVKQTLTHTKAGNYREQLKLQGKKPSIHVLQLTVIPADMFLQNILHINEKQPVNKLERIRYADEVPLQYEISYLPWHLTPGLNREACEDSLYNLLQSQFDLSISRTEEHIHIVTADKKIAEKLNTKAGTPCFEIETFAFLENETIIEYSKAYFHGERASFIIERNYTD</sequence>
<dbReference type="InterPro" id="IPR036388">
    <property type="entry name" value="WH-like_DNA-bd_sf"/>
</dbReference>
<dbReference type="SUPFAM" id="SSF64288">
    <property type="entry name" value="Chorismate lyase-like"/>
    <property type="match status" value="1"/>
</dbReference>
<dbReference type="Gene3D" id="1.10.10.10">
    <property type="entry name" value="Winged helix-like DNA-binding domain superfamily/Winged helix DNA-binding domain"/>
    <property type="match status" value="1"/>
</dbReference>
<keyword evidence="1" id="KW-0805">Transcription regulation</keyword>
<dbReference type="SMART" id="SM00866">
    <property type="entry name" value="UTRA"/>
    <property type="match status" value="1"/>
</dbReference>
<name>A0ABT9ZXX0_9BACI</name>
<dbReference type="PRINTS" id="PR00035">
    <property type="entry name" value="HTHGNTR"/>
</dbReference>
<keyword evidence="2" id="KW-0238">DNA-binding</keyword>
<dbReference type="EMBL" id="JAUSUG010000014">
    <property type="protein sequence ID" value="MDQ0256083.1"/>
    <property type="molecule type" value="Genomic_DNA"/>
</dbReference>
<dbReference type="InterPro" id="IPR011663">
    <property type="entry name" value="UTRA"/>
</dbReference>
<dbReference type="InterPro" id="IPR036390">
    <property type="entry name" value="WH_DNA-bd_sf"/>
</dbReference>
<proteinExistence type="predicted"/>
<dbReference type="RefSeq" id="WP_307327659.1">
    <property type="nucleotide sequence ID" value="NZ_JAUSUG010000014.1"/>
</dbReference>
<evidence type="ECO:0000256" key="2">
    <source>
        <dbReference type="ARBA" id="ARBA00023125"/>
    </source>
</evidence>
<evidence type="ECO:0000256" key="1">
    <source>
        <dbReference type="ARBA" id="ARBA00023015"/>
    </source>
</evidence>